<feature type="region of interest" description="Disordered" evidence="7">
    <location>
        <begin position="459"/>
        <end position="492"/>
    </location>
</feature>
<keyword evidence="11" id="KW-1185">Reference proteome</keyword>
<dbReference type="Gene3D" id="3.40.50.720">
    <property type="entry name" value="NAD(P)-binding Rossmann-like Domain"/>
    <property type="match status" value="1"/>
</dbReference>
<keyword evidence="3 6" id="KW-0521">NADP</keyword>
<name>A0ABQ0UPW6_9MICO</name>
<comment type="caution">
    <text evidence="6">Lacks conserved residue(s) required for the propagation of feature annotation.</text>
</comment>
<organism evidence="10 11">
    <name type="scientific">Frigoribacterium faeni</name>
    <dbReference type="NCBI Taxonomy" id="145483"/>
    <lineage>
        <taxon>Bacteria</taxon>
        <taxon>Bacillati</taxon>
        <taxon>Actinomycetota</taxon>
        <taxon>Actinomycetes</taxon>
        <taxon>Micrococcales</taxon>
        <taxon>Microbacteriaceae</taxon>
        <taxon>Frigoribacterium</taxon>
    </lineage>
</organism>
<dbReference type="PANTHER" id="PTHR23429">
    <property type="entry name" value="GLUCOSE-6-PHOSPHATE 1-DEHYDROGENASE G6PD"/>
    <property type="match status" value="1"/>
</dbReference>
<evidence type="ECO:0000256" key="6">
    <source>
        <dbReference type="HAMAP-Rule" id="MF_00966"/>
    </source>
</evidence>
<dbReference type="NCBIfam" id="NF009492">
    <property type="entry name" value="PRK12853.1-3"/>
    <property type="match status" value="1"/>
</dbReference>
<dbReference type="InterPro" id="IPR022675">
    <property type="entry name" value="G6P_DH_C"/>
</dbReference>
<evidence type="ECO:0000256" key="1">
    <source>
        <dbReference type="ARBA" id="ARBA00004937"/>
    </source>
</evidence>
<feature type="domain" description="Glucose-6-phosphate dehydrogenase NAD-binding" evidence="8">
    <location>
        <begin position="24"/>
        <end position="188"/>
    </location>
</feature>
<dbReference type="HAMAP" id="MF_00966">
    <property type="entry name" value="G6PD"/>
    <property type="match status" value="1"/>
</dbReference>
<dbReference type="EMBL" id="BJUV01000016">
    <property type="protein sequence ID" value="GEK83519.1"/>
    <property type="molecule type" value="Genomic_DNA"/>
</dbReference>
<feature type="binding site" evidence="6">
    <location>
        <begin position="98"/>
        <end position="99"/>
    </location>
    <ligand>
        <name>NADP(+)</name>
        <dbReference type="ChEBI" id="CHEBI:58349"/>
    </ligand>
</feature>
<evidence type="ECO:0000256" key="4">
    <source>
        <dbReference type="ARBA" id="ARBA00023002"/>
    </source>
</evidence>
<evidence type="ECO:0000256" key="2">
    <source>
        <dbReference type="ARBA" id="ARBA00022526"/>
    </source>
</evidence>
<protein>
    <recommendedName>
        <fullName evidence="6">Glucose-6-phosphate 1-dehydrogenase</fullName>
        <shortName evidence="6">G6PD</shortName>
        <ecNumber evidence="6">1.1.1.49</ecNumber>
    </recommendedName>
</protein>
<accession>A0ABQ0UPW6</accession>
<evidence type="ECO:0000256" key="3">
    <source>
        <dbReference type="ARBA" id="ARBA00022857"/>
    </source>
</evidence>
<feature type="binding site" evidence="6">
    <location>
        <position position="236"/>
    </location>
    <ligand>
        <name>substrate</name>
    </ligand>
</feature>
<dbReference type="Pfam" id="PF02781">
    <property type="entry name" value="G6PD_C"/>
    <property type="match status" value="1"/>
</dbReference>
<proteinExistence type="inferred from homology"/>
<comment type="function">
    <text evidence="6">Catalyzes the oxidation of glucose 6-phosphate to 6-phosphogluconolactone.</text>
</comment>
<feature type="active site" description="Proton acceptor" evidence="6">
    <location>
        <position position="241"/>
    </location>
</feature>
<comment type="pathway">
    <text evidence="1 6">Carbohydrate degradation; pentose phosphate pathway; D-ribulose 5-phosphate from D-glucose 6-phosphate (oxidative stage): step 1/3.</text>
</comment>
<feature type="binding site" evidence="6">
    <location>
        <position position="149"/>
    </location>
    <ligand>
        <name>NADP(+)</name>
        <dbReference type="ChEBI" id="CHEBI:58349"/>
    </ligand>
</feature>
<dbReference type="PIRSF" id="PIRSF000110">
    <property type="entry name" value="G6PD"/>
    <property type="match status" value="1"/>
</dbReference>
<evidence type="ECO:0000259" key="9">
    <source>
        <dbReference type="Pfam" id="PF02781"/>
    </source>
</evidence>
<keyword evidence="2 6" id="KW-0313">Glucose metabolism</keyword>
<dbReference type="InterPro" id="IPR001282">
    <property type="entry name" value="G6P_DH"/>
</dbReference>
<feature type="binding site" evidence="6">
    <location>
        <position position="217"/>
    </location>
    <ligand>
        <name>substrate</name>
    </ligand>
</feature>
<evidence type="ECO:0000256" key="5">
    <source>
        <dbReference type="ARBA" id="ARBA00023277"/>
    </source>
</evidence>
<dbReference type="SUPFAM" id="SSF55347">
    <property type="entry name" value="Glyceraldehyde-3-phosphate dehydrogenase-like, C-terminal domain"/>
    <property type="match status" value="1"/>
</dbReference>
<feature type="compositionally biased region" description="Polar residues" evidence="7">
    <location>
        <begin position="482"/>
        <end position="492"/>
    </location>
</feature>
<comment type="similarity">
    <text evidence="6">Belongs to the glucose-6-phosphate dehydrogenase family.</text>
</comment>
<evidence type="ECO:0000313" key="10">
    <source>
        <dbReference type="EMBL" id="GEK83519.1"/>
    </source>
</evidence>
<gene>
    <name evidence="6 10" type="primary">zwf</name>
    <name evidence="10" type="ORF">FFA01_18280</name>
</gene>
<evidence type="ECO:0000259" key="8">
    <source>
        <dbReference type="Pfam" id="PF00479"/>
    </source>
</evidence>
<keyword evidence="4 6" id="KW-0560">Oxidoreductase</keyword>
<keyword evidence="5 6" id="KW-0119">Carbohydrate metabolism</keyword>
<reference evidence="10 11" key="1">
    <citation type="submission" date="2019-07" db="EMBL/GenBank/DDBJ databases">
        <title>Whole genome shotgun sequence of Frigoribacterium faeni NBRC 103066.</title>
        <authorList>
            <person name="Hosoyama A."/>
            <person name="Uohara A."/>
            <person name="Ohji S."/>
            <person name="Ichikawa N."/>
        </authorList>
    </citation>
    <scope>NUCLEOTIDE SEQUENCE [LARGE SCALE GENOMIC DNA]</scope>
    <source>
        <strain evidence="10 11">NBRC 103066</strain>
    </source>
</reference>
<dbReference type="InterPro" id="IPR036291">
    <property type="entry name" value="NAD(P)-bd_dom_sf"/>
</dbReference>
<feature type="binding site" evidence="6">
    <location>
        <position position="179"/>
    </location>
    <ligand>
        <name>substrate</name>
    </ligand>
</feature>
<dbReference type="PRINTS" id="PR00079">
    <property type="entry name" value="G6PDHDRGNASE"/>
</dbReference>
<comment type="catalytic activity">
    <reaction evidence="6">
        <text>D-glucose 6-phosphate + NADP(+) = 6-phospho-D-glucono-1,5-lactone + NADPH + H(+)</text>
        <dbReference type="Rhea" id="RHEA:15841"/>
        <dbReference type="ChEBI" id="CHEBI:15378"/>
        <dbReference type="ChEBI" id="CHEBI:57783"/>
        <dbReference type="ChEBI" id="CHEBI:57955"/>
        <dbReference type="ChEBI" id="CHEBI:58349"/>
        <dbReference type="ChEBI" id="CHEBI:61548"/>
        <dbReference type="EC" id="1.1.1.49"/>
    </reaction>
</comment>
<dbReference type="SUPFAM" id="SSF51735">
    <property type="entry name" value="NAD(P)-binding Rossmann-fold domains"/>
    <property type="match status" value="1"/>
</dbReference>
<dbReference type="PANTHER" id="PTHR23429:SF0">
    <property type="entry name" value="GLUCOSE-6-PHOSPHATE 1-DEHYDROGENASE"/>
    <property type="match status" value="1"/>
</dbReference>
<dbReference type="Proteomes" id="UP000321154">
    <property type="component" value="Unassembled WGS sequence"/>
</dbReference>
<dbReference type="InterPro" id="IPR022674">
    <property type="entry name" value="G6P_DH_NAD-bd"/>
</dbReference>
<sequence length="492" mass="53298">MRRGAADYRAGMTNAHTESATLLILGASGDLAARLLMPGLGGLLHHEPERRVQLVGAGTEEFDDEAWRAHVAESFAAVDAVGPAVDALLESTVYRTVDVTDAEQMRTLLDECDAPPSIYFALPPAITERCCAALAELDLPEGTALALEKPFGTDLASAEKLNREVLKLVPEDQIHRVDHFLGRSTVLNLLGLRFANRLIEPMLNNQHVESVEIVYDEELGLEGRARYYDHAGALVDMIQSHLLQVMAVLTMNAPATLTAADLRDEKGLVLRATRLWQNDPVANSRRARYVAGTIDGRELPAYADEEGVDPSLETETLAEVVVEVANWRWAGVPILLRSGKAVASRRREIVITFRPPAHVPAEFEGGGTPDRLRIAISPDEMSLELNVNGPGDAYDLGRATLHADFGRSDLTAYGEVLSGILDDDPTLSVRGDTAEQCWRIVDPVVAAWNAGEVELDTYPAGSAGPDSWPAGACQDEPAVRAEQTTPAAQRPE</sequence>
<feature type="domain" description="Glucose-6-phosphate dehydrogenase C-terminal" evidence="9">
    <location>
        <begin position="192"/>
        <end position="467"/>
    </location>
</feature>
<evidence type="ECO:0000256" key="7">
    <source>
        <dbReference type="SAM" id="MobiDB-lite"/>
    </source>
</evidence>
<feature type="binding site" evidence="6">
    <location>
        <position position="340"/>
    </location>
    <ligand>
        <name>substrate</name>
    </ligand>
</feature>
<comment type="caution">
    <text evidence="10">The sequence shown here is derived from an EMBL/GenBank/DDBJ whole genome shotgun (WGS) entry which is preliminary data.</text>
</comment>
<dbReference type="EC" id="1.1.1.49" evidence="6"/>
<dbReference type="Pfam" id="PF00479">
    <property type="entry name" value="G6PD_N"/>
    <property type="match status" value="1"/>
</dbReference>
<evidence type="ECO:0000313" key="11">
    <source>
        <dbReference type="Proteomes" id="UP000321154"/>
    </source>
</evidence>
<dbReference type="Gene3D" id="3.30.360.10">
    <property type="entry name" value="Dihydrodipicolinate Reductase, domain 2"/>
    <property type="match status" value="1"/>
</dbReference>